<evidence type="ECO:0000313" key="1">
    <source>
        <dbReference type="EMBL" id="MEQ2577876.1"/>
    </source>
</evidence>
<evidence type="ECO:0000313" key="2">
    <source>
        <dbReference type="Proteomes" id="UP001470288"/>
    </source>
</evidence>
<sequence length="221" mass="25800">MQYYAIIGDIKRSKKIENRCEIQEKLKKILDNVNSIYNNDISAKFLITLGDEFQGLLEITAPILEIIKYIQREIYPIKLRFGVGIGNVSTLINHEAAIGADGPAFYAAREMIEFLREQEKKLKKQAADIQISVYEKKCFETEEINAMFSLLKIIEDSWTEKQRYTIWDMMIHQGSQEMCAERMDITQSTVARRLADGKYIIYQRTMEVIDEAIRRLGNKKW</sequence>
<keyword evidence="2" id="KW-1185">Reference proteome</keyword>
<accession>A0ABV1HY85</accession>
<dbReference type="SUPFAM" id="SSF88659">
    <property type="entry name" value="Sigma3 and sigma4 domains of RNA polymerase sigma factors"/>
    <property type="match status" value="1"/>
</dbReference>
<gene>
    <name evidence="1" type="ORF">WMO62_03340</name>
</gene>
<dbReference type="Proteomes" id="UP001470288">
    <property type="component" value="Unassembled WGS sequence"/>
</dbReference>
<dbReference type="RefSeq" id="WP_118438377.1">
    <property type="nucleotide sequence ID" value="NZ_JBBMFC010000004.1"/>
</dbReference>
<name>A0ABV1HY85_9FIRM</name>
<organism evidence="1 2">
    <name type="scientific">Hominiventricola aquisgranensis</name>
    <dbReference type="NCBI Taxonomy" id="3133164"/>
    <lineage>
        <taxon>Bacteria</taxon>
        <taxon>Bacillati</taxon>
        <taxon>Bacillota</taxon>
        <taxon>Clostridia</taxon>
        <taxon>Lachnospirales</taxon>
        <taxon>Lachnospiraceae</taxon>
        <taxon>Hominiventricola</taxon>
    </lineage>
</organism>
<dbReference type="EMBL" id="JBBMFC010000004">
    <property type="protein sequence ID" value="MEQ2577876.1"/>
    <property type="molecule type" value="Genomic_DNA"/>
</dbReference>
<protein>
    <submittedName>
        <fullName evidence="1">SatD family protein</fullName>
    </submittedName>
</protein>
<comment type="caution">
    <text evidence="1">The sequence shown here is derived from an EMBL/GenBank/DDBJ whole genome shotgun (WGS) entry which is preliminary data.</text>
</comment>
<dbReference type="InterPro" id="IPR032580">
    <property type="entry name" value="SatD"/>
</dbReference>
<proteinExistence type="predicted"/>
<dbReference type="Pfam" id="PF16264">
    <property type="entry name" value="SatD"/>
    <property type="match status" value="1"/>
</dbReference>
<dbReference type="InterPro" id="IPR013324">
    <property type="entry name" value="RNA_pol_sigma_r3/r4-like"/>
</dbReference>
<reference evidence="1 2" key="1">
    <citation type="submission" date="2024-03" db="EMBL/GenBank/DDBJ databases">
        <title>Human intestinal bacterial collection.</title>
        <authorList>
            <person name="Pauvert C."/>
            <person name="Hitch T.C.A."/>
            <person name="Clavel T."/>
        </authorList>
    </citation>
    <scope>NUCLEOTIDE SEQUENCE [LARGE SCALE GENOMIC DNA]</scope>
    <source>
        <strain evidence="1 2">CLA-AA-H78B</strain>
    </source>
</reference>